<dbReference type="AlphaFoldDB" id="A0A840P609"/>
<dbReference type="Gene3D" id="1.10.10.60">
    <property type="entry name" value="Homeodomain-like"/>
    <property type="match status" value="1"/>
</dbReference>
<sequence length="74" mass="7838">MTSRAGKMGSVWLRRPQPAGDRRPGQAKIVAEAVAVLGAEGLDGLSMRDLAGGLRSPALSSRPLRTPSLEEMRP</sequence>
<dbReference type="RefSeq" id="WP_185049902.1">
    <property type="nucleotide sequence ID" value="NZ_BAABIX010000005.1"/>
</dbReference>
<evidence type="ECO:0000256" key="1">
    <source>
        <dbReference type="SAM" id="MobiDB-lite"/>
    </source>
</evidence>
<dbReference type="EMBL" id="JACHGN010000005">
    <property type="protein sequence ID" value="MBB5132910.1"/>
    <property type="molecule type" value="Genomic_DNA"/>
</dbReference>
<evidence type="ECO:0000313" key="2">
    <source>
        <dbReference type="EMBL" id="MBB5132910.1"/>
    </source>
</evidence>
<proteinExistence type="predicted"/>
<keyword evidence="3" id="KW-1185">Reference proteome</keyword>
<comment type="caution">
    <text evidence="2">The sequence shown here is derived from an EMBL/GenBank/DDBJ whole genome shotgun (WGS) entry which is preliminary data.</text>
</comment>
<feature type="region of interest" description="Disordered" evidence="1">
    <location>
        <begin position="1"/>
        <end position="26"/>
    </location>
</feature>
<organism evidence="2 3">
    <name type="scientific">Thermocatellispora tengchongensis</name>
    <dbReference type="NCBI Taxonomy" id="1073253"/>
    <lineage>
        <taxon>Bacteria</taxon>
        <taxon>Bacillati</taxon>
        <taxon>Actinomycetota</taxon>
        <taxon>Actinomycetes</taxon>
        <taxon>Streptosporangiales</taxon>
        <taxon>Streptosporangiaceae</taxon>
        <taxon>Thermocatellispora</taxon>
    </lineage>
</organism>
<dbReference type="Proteomes" id="UP000578449">
    <property type="component" value="Unassembled WGS sequence"/>
</dbReference>
<feature type="region of interest" description="Disordered" evidence="1">
    <location>
        <begin position="51"/>
        <end position="74"/>
    </location>
</feature>
<evidence type="ECO:0000313" key="3">
    <source>
        <dbReference type="Proteomes" id="UP000578449"/>
    </source>
</evidence>
<reference evidence="2 3" key="1">
    <citation type="submission" date="2020-08" db="EMBL/GenBank/DDBJ databases">
        <title>Genomic Encyclopedia of Type Strains, Phase IV (KMG-IV): sequencing the most valuable type-strain genomes for metagenomic binning, comparative biology and taxonomic classification.</title>
        <authorList>
            <person name="Goeker M."/>
        </authorList>
    </citation>
    <scope>NUCLEOTIDE SEQUENCE [LARGE SCALE GENOMIC DNA]</scope>
    <source>
        <strain evidence="2 3">DSM 45615</strain>
    </source>
</reference>
<protein>
    <submittedName>
        <fullName evidence="2">Uncharacterized protein</fullName>
    </submittedName>
</protein>
<gene>
    <name evidence="2" type="ORF">HNP84_002631</name>
</gene>
<name>A0A840P609_9ACTN</name>
<accession>A0A840P609</accession>